<dbReference type="EMBL" id="CAJNJA010019093">
    <property type="protein sequence ID" value="CAE7438441.1"/>
    <property type="molecule type" value="Genomic_DNA"/>
</dbReference>
<dbReference type="Pfam" id="PF07963">
    <property type="entry name" value="N_methyl"/>
    <property type="match status" value="1"/>
</dbReference>
<sequence>MTSRTFVCGMRLTSTRICAMASTPPRGVTLVELMVALAVVGVLLSITIPAVSGARGAALRTEADSDLRQGVAMMSSYAGASRGLAPFVEPPVSETGEIGDFVRIELPQGGAVGAPYFAQTYFWHTALLARGYDMHGGHWGGFDTFTASQSFLAEAGYWTDRGAQRRESWGVQRLSSVTSPASKALLYQRSSSDVAASPVGFVDGHVARESRSAAGPWVVNRLWDFDSGKASAMKHTRTVLHALAVLSLAGLVVAEPSPGNPSNLDPCYREDPLDPYSSGGCKGPEVCCIFDDIPGFPGLLVFCCHEDKTCGYEQDPDGNARSERERLGRMPEAPLSADQVTRRVEDCVDLLASRFRESEESRALSDEQVERLAQRAGACLTELMTGTVESYSDLMMAWGGELKDTNWSRPEHLANYWTRNQNLYPFYSYDLESMRLESPTVRPGGLTIVRTESEYAYGEQRSAWTFPDIGPVQDHEREVRFVTIDVTSKNGNVGTVEMWWQWSHREAQWMPMKIRYYADGNNTIPAMVF</sequence>
<dbReference type="InterPro" id="IPR045584">
    <property type="entry name" value="Pilin-like"/>
</dbReference>
<comment type="caution">
    <text evidence="2">The sequence shown here is derived from an EMBL/GenBank/DDBJ whole genome shotgun (WGS) entry which is preliminary data.</text>
</comment>
<keyword evidence="1" id="KW-0472">Membrane</keyword>
<name>A0A812RGK1_9DINO</name>
<reference evidence="2" key="1">
    <citation type="submission" date="2021-02" db="EMBL/GenBank/DDBJ databases">
        <authorList>
            <person name="Dougan E. K."/>
            <person name="Rhodes N."/>
            <person name="Thang M."/>
            <person name="Chan C."/>
        </authorList>
    </citation>
    <scope>NUCLEOTIDE SEQUENCE</scope>
</reference>
<keyword evidence="1" id="KW-0812">Transmembrane</keyword>
<protein>
    <recommendedName>
        <fullName evidence="4">Type II secretion system protein</fullName>
    </recommendedName>
</protein>
<feature type="transmembrane region" description="Helical" evidence="1">
    <location>
        <begin position="30"/>
        <end position="51"/>
    </location>
</feature>
<dbReference type="PROSITE" id="PS00409">
    <property type="entry name" value="PROKAR_NTER_METHYL"/>
    <property type="match status" value="1"/>
</dbReference>
<proteinExistence type="predicted"/>
<dbReference type="SUPFAM" id="SSF54523">
    <property type="entry name" value="Pili subunits"/>
    <property type="match status" value="1"/>
</dbReference>
<evidence type="ECO:0008006" key="4">
    <source>
        <dbReference type="Google" id="ProtNLM"/>
    </source>
</evidence>
<dbReference type="AlphaFoldDB" id="A0A812RGK1"/>
<dbReference type="PANTHER" id="PTHR30093">
    <property type="entry name" value="GENERAL SECRETION PATHWAY PROTEIN G"/>
    <property type="match status" value="1"/>
</dbReference>
<evidence type="ECO:0000313" key="3">
    <source>
        <dbReference type="Proteomes" id="UP000601435"/>
    </source>
</evidence>
<keyword evidence="3" id="KW-1185">Reference proteome</keyword>
<dbReference type="Gene3D" id="3.30.700.10">
    <property type="entry name" value="Glycoprotein, Type 4 Pilin"/>
    <property type="match status" value="1"/>
</dbReference>
<organism evidence="2 3">
    <name type="scientific">Symbiodinium necroappetens</name>
    <dbReference type="NCBI Taxonomy" id="1628268"/>
    <lineage>
        <taxon>Eukaryota</taxon>
        <taxon>Sar</taxon>
        <taxon>Alveolata</taxon>
        <taxon>Dinophyceae</taxon>
        <taxon>Suessiales</taxon>
        <taxon>Symbiodiniaceae</taxon>
        <taxon>Symbiodinium</taxon>
    </lineage>
</organism>
<dbReference type="PANTHER" id="PTHR30093:SF2">
    <property type="entry name" value="TYPE II SECRETION SYSTEM PROTEIN H"/>
    <property type="match status" value="1"/>
</dbReference>
<evidence type="ECO:0000313" key="2">
    <source>
        <dbReference type="EMBL" id="CAE7438441.1"/>
    </source>
</evidence>
<dbReference type="InterPro" id="IPR012902">
    <property type="entry name" value="N_methyl_site"/>
</dbReference>
<keyword evidence="1" id="KW-1133">Transmembrane helix</keyword>
<dbReference type="NCBIfam" id="TIGR02532">
    <property type="entry name" value="IV_pilin_GFxxxE"/>
    <property type="match status" value="1"/>
</dbReference>
<accession>A0A812RGK1</accession>
<evidence type="ECO:0000256" key="1">
    <source>
        <dbReference type="SAM" id="Phobius"/>
    </source>
</evidence>
<dbReference type="Proteomes" id="UP000601435">
    <property type="component" value="Unassembled WGS sequence"/>
</dbReference>
<gene>
    <name evidence="2" type="ORF">SNEC2469_LOCUS12053</name>
</gene>